<dbReference type="AlphaFoldDB" id="A0A9X9QXH0"/>
<comment type="caution">
    <text evidence="9">The sequence shown here is derived from an EMBL/GenBank/DDBJ whole genome shotgun (WGS) entry which is preliminary data.</text>
</comment>
<dbReference type="InterPro" id="IPR051906">
    <property type="entry name" value="TolC-like"/>
</dbReference>
<dbReference type="InterPro" id="IPR003423">
    <property type="entry name" value="OMP_efflux"/>
</dbReference>
<feature type="chain" id="PRO_5040900455" evidence="8">
    <location>
        <begin position="33"/>
        <end position="422"/>
    </location>
</feature>
<evidence type="ECO:0000256" key="5">
    <source>
        <dbReference type="ARBA" id="ARBA00022692"/>
    </source>
</evidence>
<sequence length="422" mass="47461">MSHIYSSPTKPHLLSSAVAVACCLLPFQTASAYSLQDILRDALISDPIVREAKATQEAAQSTTKATRARHYPVVTLTGTKVLAQHNKYTSNDMEDGVGVRGSLNIYSWGAIEAAVRRDRSREEYYQHKYTESQEQLGSDIGRLYLSALRAKETLILNEQTLARHNNLLKDLNTIVKYDAGRRSELIEARARQLQVANIIAQQRRTMDLALSRLSRYTSRQLTANDLEDPFKNDTAKSISERFSNPNRNNNPSYQAQLAERDSVRADLDASKAERLPALNLEGSATRNTKQLYLNVAWNVLDIAARHNVERNAKSLIAAEAKSEQILRDMNERVQTSAIDMQESEQRAALTAQHILAQKDVIKAYEMQFRVARRTLTDVLSAYSELSSIEQDYVAARNDFRDAALDYLNTQAKISAWVGLAQK</sequence>
<protein>
    <submittedName>
        <fullName evidence="9">Outer membrane efflux protein</fullName>
    </submittedName>
</protein>
<keyword evidence="3" id="KW-0813">Transport</keyword>
<dbReference type="SUPFAM" id="SSF56954">
    <property type="entry name" value="Outer membrane efflux proteins (OEP)"/>
    <property type="match status" value="1"/>
</dbReference>
<dbReference type="GO" id="GO:1990281">
    <property type="term" value="C:efflux pump complex"/>
    <property type="evidence" value="ECO:0007669"/>
    <property type="project" value="TreeGrafter"/>
</dbReference>
<name>A0A9X9QXH0_NEISU</name>
<evidence type="ECO:0000256" key="8">
    <source>
        <dbReference type="SAM" id="SignalP"/>
    </source>
</evidence>
<dbReference type="Proteomes" id="UP000626795">
    <property type="component" value="Unassembled WGS sequence"/>
</dbReference>
<comment type="similarity">
    <text evidence="2">Belongs to the outer membrane factor (OMF) (TC 1.B.17) family.</text>
</comment>
<dbReference type="PANTHER" id="PTHR30026:SF22">
    <property type="entry name" value="OUTER MEMBRANE EFFLUX PROTEIN"/>
    <property type="match status" value="1"/>
</dbReference>
<keyword evidence="6" id="KW-0472">Membrane</keyword>
<accession>A0A9X9QXH0</accession>
<dbReference type="GO" id="GO:0015288">
    <property type="term" value="F:porin activity"/>
    <property type="evidence" value="ECO:0007669"/>
    <property type="project" value="TreeGrafter"/>
</dbReference>
<reference evidence="9" key="1">
    <citation type="submission" date="2019-05" db="EMBL/GenBank/DDBJ databases">
        <authorList>
            <person name="Hibberd M."/>
        </authorList>
    </citation>
    <scope>NUCLEOTIDE SEQUENCE</scope>
    <source>
        <strain evidence="9">Neisseria_subflava_BgEED23</strain>
    </source>
</reference>
<dbReference type="GO" id="GO:0015562">
    <property type="term" value="F:efflux transmembrane transporter activity"/>
    <property type="evidence" value="ECO:0007669"/>
    <property type="project" value="InterPro"/>
</dbReference>
<keyword evidence="8" id="KW-0732">Signal</keyword>
<dbReference type="Gene3D" id="1.20.1600.10">
    <property type="entry name" value="Outer membrane efflux proteins (OEP)"/>
    <property type="match status" value="1"/>
</dbReference>
<keyword evidence="4" id="KW-1134">Transmembrane beta strand</keyword>
<organism evidence="9 10">
    <name type="scientific">Neisseria subflava</name>
    <dbReference type="NCBI Taxonomy" id="28449"/>
    <lineage>
        <taxon>Bacteria</taxon>
        <taxon>Pseudomonadati</taxon>
        <taxon>Pseudomonadota</taxon>
        <taxon>Betaproteobacteria</taxon>
        <taxon>Neisseriales</taxon>
        <taxon>Neisseriaceae</taxon>
        <taxon>Neisseria</taxon>
    </lineage>
</organism>
<evidence type="ECO:0000256" key="6">
    <source>
        <dbReference type="ARBA" id="ARBA00023136"/>
    </source>
</evidence>
<feature type="signal peptide" evidence="8">
    <location>
        <begin position="1"/>
        <end position="32"/>
    </location>
</feature>
<dbReference type="GO" id="GO:0009279">
    <property type="term" value="C:cell outer membrane"/>
    <property type="evidence" value="ECO:0007669"/>
    <property type="project" value="UniProtKB-SubCell"/>
</dbReference>
<keyword evidence="10" id="KW-1185">Reference proteome</keyword>
<keyword evidence="7" id="KW-0998">Cell outer membrane</keyword>
<evidence type="ECO:0000313" key="9">
    <source>
        <dbReference type="EMBL" id="VTY04375.1"/>
    </source>
</evidence>
<keyword evidence="5" id="KW-0812">Transmembrane</keyword>
<dbReference type="PANTHER" id="PTHR30026">
    <property type="entry name" value="OUTER MEMBRANE PROTEIN TOLC"/>
    <property type="match status" value="1"/>
</dbReference>
<evidence type="ECO:0000256" key="1">
    <source>
        <dbReference type="ARBA" id="ARBA00004442"/>
    </source>
</evidence>
<dbReference type="Pfam" id="PF02321">
    <property type="entry name" value="OEP"/>
    <property type="match status" value="1"/>
</dbReference>
<gene>
    <name evidence="9" type="ORF">ONOEEDHL_00044</name>
</gene>
<evidence type="ECO:0000313" key="10">
    <source>
        <dbReference type="Proteomes" id="UP000626795"/>
    </source>
</evidence>
<proteinExistence type="inferred from homology"/>
<evidence type="ECO:0000256" key="2">
    <source>
        <dbReference type="ARBA" id="ARBA00007613"/>
    </source>
</evidence>
<comment type="subcellular location">
    <subcellularLocation>
        <location evidence="1">Cell outer membrane</location>
    </subcellularLocation>
</comment>
<evidence type="ECO:0000256" key="7">
    <source>
        <dbReference type="ARBA" id="ARBA00023237"/>
    </source>
</evidence>
<dbReference type="EMBL" id="CABFLZ010000011">
    <property type="protein sequence ID" value="VTY04375.1"/>
    <property type="molecule type" value="Genomic_DNA"/>
</dbReference>
<evidence type="ECO:0000256" key="3">
    <source>
        <dbReference type="ARBA" id="ARBA00022448"/>
    </source>
</evidence>
<evidence type="ECO:0000256" key="4">
    <source>
        <dbReference type="ARBA" id="ARBA00022452"/>
    </source>
</evidence>